<organism evidence="2 3">
    <name type="scientific">Paraclostridium benzoelyticum</name>
    <dbReference type="NCBI Taxonomy" id="1629550"/>
    <lineage>
        <taxon>Bacteria</taxon>
        <taxon>Bacillati</taxon>
        <taxon>Bacillota</taxon>
        <taxon>Clostridia</taxon>
        <taxon>Peptostreptococcales</taxon>
        <taxon>Peptostreptococcaceae</taxon>
        <taxon>Paraclostridium</taxon>
    </lineage>
</organism>
<accession>A0A0M3DFP2</accession>
<dbReference type="GO" id="GO:0006260">
    <property type="term" value="P:DNA replication"/>
    <property type="evidence" value="ECO:0007669"/>
    <property type="project" value="InterPro"/>
</dbReference>
<dbReference type="Pfam" id="PF05732">
    <property type="entry name" value="RepL"/>
    <property type="match status" value="1"/>
</dbReference>
<sequence length="122" mass="13954">MYLDTVLYLKDLPKGYNPVLMAILKRLPWANQDQDIAINAGMKRKMANEIGCSVSRINNAITDFVKGEVLYRVETGVYRVNPYLFGRGDWNDIARLRLEVTFDNKGTSILGKIERKSEVNEI</sequence>
<dbReference type="GO" id="GO:0006276">
    <property type="term" value="P:plasmid maintenance"/>
    <property type="evidence" value="ECO:0007669"/>
    <property type="project" value="InterPro"/>
</dbReference>
<evidence type="ECO:0000313" key="3">
    <source>
        <dbReference type="Proteomes" id="UP000034407"/>
    </source>
</evidence>
<dbReference type="PATRIC" id="fig|1629550.3.peg.2561"/>
<name>A0A0M3DFP2_9FIRM</name>
<dbReference type="AlphaFoldDB" id="A0A0M3DFP2"/>
<comment type="caution">
    <text evidence="2">The sequence shown here is derived from an EMBL/GenBank/DDBJ whole genome shotgun (WGS) entry which is preliminary data.</text>
</comment>
<feature type="domain" description="Plasmid replication protein RepL" evidence="1">
    <location>
        <begin position="43"/>
        <end position="108"/>
    </location>
</feature>
<dbReference type="OrthoDB" id="2908789at2"/>
<dbReference type="Proteomes" id="UP000034407">
    <property type="component" value="Unassembled WGS sequence"/>
</dbReference>
<keyword evidence="3" id="KW-1185">Reference proteome</keyword>
<dbReference type="EMBL" id="LBBT01000315">
    <property type="protein sequence ID" value="KKY00217.1"/>
    <property type="molecule type" value="Genomic_DNA"/>
</dbReference>
<reference evidence="2 3" key="1">
    <citation type="submission" date="2015-04" db="EMBL/GenBank/DDBJ databases">
        <title>Microcin producing Clostridium sp. JC272T.</title>
        <authorList>
            <person name="Jyothsna T."/>
            <person name="Sasikala C."/>
            <person name="Ramana C."/>
        </authorList>
    </citation>
    <scope>NUCLEOTIDE SEQUENCE [LARGE SCALE GENOMIC DNA]</scope>
    <source>
        <strain evidence="2 3">JC272</strain>
    </source>
</reference>
<dbReference type="InterPro" id="IPR008813">
    <property type="entry name" value="Plasmid_replication_RepL"/>
</dbReference>
<proteinExistence type="predicted"/>
<evidence type="ECO:0000313" key="2">
    <source>
        <dbReference type="EMBL" id="KKY00217.1"/>
    </source>
</evidence>
<evidence type="ECO:0000259" key="1">
    <source>
        <dbReference type="Pfam" id="PF05732"/>
    </source>
</evidence>
<protein>
    <recommendedName>
        <fullName evidence="1">Plasmid replication protein RepL domain-containing protein</fullName>
    </recommendedName>
</protein>
<gene>
    <name evidence="2" type="ORF">VN21_15465</name>
</gene>